<feature type="region of interest" description="Disordered" evidence="1">
    <location>
        <begin position="21"/>
        <end position="128"/>
    </location>
</feature>
<reference evidence="4" key="1">
    <citation type="submission" date="2016-10" db="EMBL/GenBank/DDBJ databases">
        <authorList>
            <person name="Varghese N."/>
            <person name="Submissions S."/>
        </authorList>
    </citation>
    <scope>NUCLEOTIDE SEQUENCE [LARGE SCALE GENOMIC DNA]</scope>
    <source>
        <strain evidence="4">DSM 17465</strain>
    </source>
</reference>
<feature type="compositionally biased region" description="Basic and acidic residues" evidence="1">
    <location>
        <begin position="83"/>
        <end position="103"/>
    </location>
</feature>
<evidence type="ECO:0000313" key="3">
    <source>
        <dbReference type="EMBL" id="SFU16737.1"/>
    </source>
</evidence>
<feature type="signal peptide" evidence="2">
    <location>
        <begin position="1"/>
        <end position="20"/>
    </location>
</feature>
<evidence type="ECO:0000256" key="2">
    <source>
        <dbReference type="SAM" id="SignalP"/>
    </source>
</evidence>
<evidence type="ECO:0000313" key="4">
    <source>
        <dbReference type="Proteomes" id="UP000183371"/>
    </source>
</evidence>
<proteinExistence type="predicted"/>
<keyword evidence="2" id="KW-0732">Signal</keyword>
<name>A0A1I7DYH7_9HYPH</name>
<feature type="compositionally biased region" description="Polar residues" evidence="1">
    <location>
        <begin position="37"/>
        <end position="54"/>
    </location>
</feature>
<evidence type="ECO:0000256" key="1">
    <source>
        <dbReference type="SAM" id="MobiDB-lite"/>
    </source>
</evidence>
<accession>A0A1I7DYH7</accession>
<dbReference type="RefSeq" id="WP_054785413.1">
    <property type="nucleotide sequence ID" value="NZ_FPBD01000013.1"/>
</dbReference>
<feature type="chain" id="PRO_5010158917" evidence="2">
    <location>
        <begin position="21"/>
        <end position="128"/>
    </location>
</feature>
<dbReference type="AlphaFoldDB" id="A0A1I7DYH7"/>
<keyword evidence="4" id="KW-1185">Reference proteome</keyword>
<sequence>MNKHMLMFAFSLALCAPTFANDQKGSKTDNPFGDISLQDQSTTASEYSNSQVGNQLPGVRQDHTSADNDLPFGINQGLMMSNDDQKKINSARETRRLSDEELKTLYGLSPDWGSTSSPNWDPHAQKWR</sequence>
<gene>
    <name evidence="3" type="ORF">SAMN05444141_11312</name>
</gene>
<dbReference type="Proteomes" id="UP000183371">
    <property type="component" value="Unassembled WGS sequence"/>
</dbReference>
<protein>
    <submittedName>
        <fullName evidence="3">Uncharacterized protein</fullName>
    </submittedName>
</protein>
<organism evidence="3 4">
    <name type="scientific">Pseudovibrio denitrificans</name>
    <dbReference type="NCBI Taxonomy" id="258256"/>
    <lineage>
        <taxon>Bacteria</taxon>
        <taxon>Pseudomonadati</taxon>
        <taxon>Pseudomonadota</taxon>
        <taxon>Alphaproteobacteria</taxon>
        <taxon>Hyphomicrobiales</taxon>
        <taxon>Stappiaceae</taxon>
        <taxon>Pseudovibrio</taxon>
    </lineage>
</organism>
<dbReference type="EMBL" id="FPBD01000013">
    <property type="protein sequence ID" value="SFU16737.1"/>
    <property type="molecule type" value="Genomic_DNA"/>
</dbReference>